<evidence type="ECO:0000313" key="1">
    <source>
        <dbReference type="EMBL" id="VXD12949.1"/>
    </source>
</evidence>
<reference evidence="1" key="1">
    <citation type="submission" date="2019-10" db="EMBL/GenBank/DDBJ databases">
        <authorList>
            <consortium name="Genoscope - CEA"/>
            <person name="William W."/>
        </authorList>
    </citation>
    <scope>NUCLEOTIDE SEQUENCE [LARGE SCALE GENOMIC DNA]</scope>
    <source>
        <strain evidence="1">BBR_PRJEB10994</strain>
    </source>
</reference>
<protein>
    <submittedName>
        <fullName evidence="1">Uncharacterized protein</fullName>
    </submittedName>
</protein>
<name>A0A7Z9BKJ9_9CYAN</name>
<comment type="caution">
    <text evidence="1">The sequence shown here is derived from an EMBL/GenBank/DDBJ whole genome shotgun (WGS) entry which is preliminary data.</text>
</comment>
<proteinExistence type="predicted"/>
<dbReference type="Proteomes" id="UP000182190">
    <property type="component" value="Unassembled WGS sequence"/>
</dbReference>
<organism evidence="1 2">
    <name type="scientific">Planktothrix paucivesiculata PCC 9631</name>
    <dbReference type="NCBI Taxonomy" id="671071"/>
    <lineage>
        <taxon>Bacteria</taxon>
        <taxon>Bacillati</taxon>
        <taxon>Cyanobacteriota</taxon>
        <taxon>Cyanophyceae</taxon>
        <taxon>Oscillatoriophycideae</taxon>
        <taxon>Oscillatoriales</taxon>
        <taxon>Microcoleaceae</taxon>
        <taxon>Planktothrix</taxon>
    </lineage>
</organism>
<gene>
    <name evidence="1" type="ORF">PL9631_1060261</name>
</gene>
<evidence type="ECO:0000313" key="2">
    <source>
        <dbReference type="Proteomes" id="UP000182190"/>
    </source>
</evidence>
<dbReference type="EMBL" id="CZCS02000009">
    <property type="protein sequence ID" value="VXD12949.1"/>
    <property type="molecule type" value="Genomic_DNA"/>
</dbReference>
<keyword evidence="2" id="KW-1185">Reference proteome</keyword>
<accession>A0A7Z9BKJ9</accession>
<dbReference type="AlphaFoldDB" id="A0A7Z9BKJ9"/>
<sequence>MLAHCEYNLRACKRVSLCGGIIATIQLDICQLCLSNYTLYGNFPHNRPDRNDIRKTSA</sequence>